<keyword evidence="5" id="KW-0808">Transferase</keyword>
<evidence type="ECO:0000256" key="8">
    <source>
        <dbReference type="ARBA" id="ARBA00047931"/>
    </source>
</evidence>
<evidence type="ECO:0000313" key="12">
    <source>
        <dbReference type="EMBL" id="AKV02407.1"/>
    </source>
</evidence>
<dbReference type="CDD" id="cd01561">
    <property type="entry name" value="CBS_like"/>
    <property type="match status" value="1"/>
</dbReference>
<dbReference type="STRING" id="1391654.AKJ09_09070"/>
<dbReference type="InterPro" id="IPR005859">
    <property type="entry name" value="CysK"/>
</dbReference>
<keyword evidence="4" id="KW-0028">Amino-acid biosynthesis</keyword>
<evidence type="ECO:0000256" key="4">
    <source>
        <dbReference type="ARBA" id="ARBA00022605"/>
    </source>
</evidence>
<dbReference type="EMBL" id="CP012333">
    <property type="protein sequence ID" value="AKV02407.1"/>
    <property type="molecule type" value="Genomic_DNA"/>
</dbReference>
<dbReference type="GO" id="GO:0006535">
    <property type="term" value="P:cysteine biosynthetic process from serine"/>
    <property type="evidence" value="ECO:0007669"/>
    <property type="project" value="InterPro"/>
</dbReference>
<evidence type="ECO:0000259" key="11">
    <source>
        <dbReference type="Pfam" id="PF00291"/>
    </source>
</evidence>
<dbReference type="AlphaFoldDB" id="A0A0K1Q9R7"/>
<comment type="catalytic activity">
    <reaction evidence="8">
        <text>O-acetyl-L-serine + hydrogen sulfide = L-cysteine + acetate</text>
        <dbReference type="Rhea" id="RHEA:14829"/>
        <dbReference type="ChEBI" id="CHEBI:29919"/>
        <dbReference type="ChEBI" id="CHEBI:30089"/>
        <dbReference type="ChEBI" id="CHEBI:35235"/>
        <dbReference type="ChEBI" id="CHEBI:58340"/>
        <dbReference type="EC" id="2.5.1.47"/>
    </reaction>
</comment>
<name>A0A0K1Q9R7_9BACT</name>
<organism evidence="12 13">
    <name type="scientific">Labilithrix luteola</name>
    <dbReference type="NCBI Taxonomy" id="1391654"/>
    <lineage>
        <taxon>Bacteria</taxon>
        <taxon>Pseudomonadati</taxon>
        <taxon>Myxococcota</taxon>
        <taxon>Polyangia</taxon>
        <taxon>Polyangiales</taxon>
        <taxon>Labilitrichaceae</taxon>
        <taxon>Labilithrix</taxon>
    </lineage>
</organism>
<evidence type="ECO:0000256" key="2">
    <source>
        <dbReference type="ARBA" id="ARBA00007103"/>
    </source>
</evidence>
<evidence type="ECO:0000256" key="9">
    <source>
        <dbReference type="PIRSR" id="PIRSR605856-50"/>
    </source>
</evidence>
<protein>
    <recommendedName>
        <fullName evidence="3">cysteine synthase</fullName>
        <ecNumber evidence="3">2.5.1.47</ecNumber>
    </recommendedName>
</protein>
<evidence type="ECO:0000256" key="6">
    <source>
        <dbReference type="ARBA" id="ARBA00022898"/>
    </source>
</evidence>
<reference evidence="12 13" key="1">
    <citation type="submission" date="2015-08" db="EMBL/GenBank/DDBJ databases">
        <authorList>
            <person name="Babu N.S."/>
            <person name="Beckwith C.J."/>
            <person name="Beseler K.G."/>
            <person name="Brison A."/>
            <person name="Carone J.V."/>
            <person name="Caskin T.P."/>
            <person name="Diamond M."/>
            <person name="Durham M.E."/>
            <person name="Foxe J.M."/>
            <person name="Go M."/>
            <person name="Henderson B.A."/>
            <person name="Jones I.B."/>
            <person name="McGettigan J.A."/>
            <person name="Micheletti S.J."/>
            <person name="Nasrallah M.E."/>
            <person name="Ortiz D."/>
            <person name="Piller C.R."/>
            <person name="Privatt S.R."/>
            <person name="Schneider S.L."/>
            <person name="Sharp S."/>
            <person name="Smith T.C."/>
            <person name="Stanton J.D."/>
            <person name="Ullery H.E."/>
            <person name="Wilson R.J."/>
            <person name="Serrano M.G."/>
            <person name="Buck G."/>
            <person name="Lee V."/>
            <person name="Wang Y."/>
            <person name="Carvalho R."/>
            <person name="Voegtly L."/>
            <person name="Shi R."/>
            <person name="Duckworth R."/>
            <person name="Johnson A."/>
            <person name="Loviza R."/>
            <person name="Walstead R."/>
            <person name="Shah Z."/>
            <person name="Kiflezghi M."/>
            <person name="Wade K."/>
            <person name="Ball S.L."/>
            <person name="Bradley K.W."/>
            <person name="Asai D.J."/>
            <person name="Bowman C.A."/>
            <person name="Russell D.A."/>
            <person name="Pope W.H."/>
            <person name="Jacobs-Sera D."/>
            <person name="Hendrix R.W."/>
            <person name="Hatfull G.F."/>
        </authorList>
    </citation>
    <scope>NUCLEOTIDE SEQUENCE [LARGE SCALE GENOMIC DNA]</scope>
    <source>
        <strain evidence="12 13">DSM 27648</strain>
    </source>
</reference>
<comment type="cofactor">
    <cofactor evidence="1 9">
        <name>pyridoxal 5'-phosphate</name>
        <dbReference type="ChEBI" id="CHEBI:597326"/>
    </cofactor>
</comment>
<evidence type="ECO:0000256" key="1">
    <source>
        <dbReference type="ARBA" id="ARBA00001933"/>
    </source>
</evidence>
<dbReference type="NCBIfam" id="TIGR01136">
    <property type="entry name" value="cysKM"/>
    <property type="match status" value="1"/>
</dbReference>
<proteinExistence type="inferred from homology"/>
<dbReference type="PANTHER" id="PTHR10314">
    <property type="entry name" value="CYSTATHIONINE BETA-SYNTHASE"/>
    <property type="match status" value="1"/>
</dbReference>
<dbReference type="InterPro" id="IPR050214">
    <property type="entry name" value="Cys_Synth/Cystath_Beta-Synth"/>
</dbReference>
<dbReference type="GO" id="GO:0004124">
    <property type="term" value="F:cysteine synthase activity"/>
    <property type="evidence" value="ECO:0007669"/>
    <property type="project" value="UniProtKB-EC"/>
</dbReference>
<dbReference type="Gene3D" id="3.40.50.1100">
    <property type="match status" value="2"/>
</dbReference>
<evidence type="ECO:0000256" key="10">
    <source>
        <dbReference type="PIRSR" id="PIRSR605856-51"/>
    </source>
</evidence>
<evidence type="ECO:0000256" key="7">
    <source>
        <dbReference type="ARBA" id="ARBA00023192"/>
    </source>
</evidence>
<dbReference type="FunFam" id="3.40.50.1100:FF:000006">
    <property type="entry name" value="Cysteine synthase"/>
    <property type="match status" value="1"/>
</dbReference>
<evidence type="ECO:0000313" key="13">
    <source>
        <dbReference type="Proteomes" id="UP000064967"/>
    </source>
</evidence>
<dbReference type="SUPFAM" id="SSF53686">
    <property type="entry name" value="Tryptophan synthase beta subunit-like PLP-dependent enzymes"/>
    <property type="match status" value="1"/>
</dbReference>
<dbReference type="KEGG" id="llu:AKJ09_09070"/>
<feature type="domain" description="Tryptophan synthase beta chain-like PALP" evidence="11">
    <location>
        <begin position="8"/>
        <end position="295"/>
    </location>
</feature>
<gene>
    <name evidence="12" type="ORF">AKJ09_09070</name>
</gene>
<dbReference type="InterPro" id="IPR036052">
    <property type="entry name" value="TrpB-like_PALP_sf"/>
</dbReference>
<dbReference type="PATRIC" id="fig|1391654.3.peg.9193"/>
<feature type="modified residue" description="N6-(pyridoxal phosphate)lysine" evidence="10">
    <location>
        <position position="45"/>
    </location>
</feature>
<sequence>MIATSMLDLVGQTPLVRIAAPWAGDAPRATIWAKMEHLNPGGSVKDRICRAMIEDAETRGALKPPGPIVEPTSGNTGIGLAWVASVKGYRLILTMPESMSLERRQLLEAYGAEIVLTPAEAQMDGAIAKAREIAAGIPGAFIPAQFDNRANPSVHARTTAHEILTAMGEMRVDALVAGVGTGGTVSGVGSALRVANPALRVVAVEPDACATISRGERGPTKIQGLAAGFVPANYDASVVNDVRTVTDEEAWKTKLSLARREGLLVGISSGANVAASLAIARELGPGKNVVTVLCDTGERYFSLEEYFPGVSVDDPREGIR</sequence>
<evidence type="ECO:0000256" key="5">
    <source>
        <dbReference type="ARBA" id="ARBA00022679"/>
    </source>
</evidence>
<dbReference type="EC" id="2.5.1.47" evidence="3"/>
<dbReference type="InterPro" id="IPR005856">
    <property type="entry name" value="Cys_synth"/>
</dbReference>
<dbReference type="InterPro" id="IPR001926">
    <property type="entry name" value="TrpB-like_PALP"/>
</dbReference>
<evidence type="ECO:0000256" key="3">
    <source>
        <dbReference type="ARBA" id="ARBA00012681"/>
    </source>
</evidence>
<dbReference type="RefSeq" id="WP_275936690.1">
    <property type="nucleotide sequence ID" value="NZ_CP012333.1"/>
</dbReference>
<feature type="binding site" evidence="9">
    <location>
        <position position="268"/>
    </location>
    <ligand>
        <name>pyridoxal 5'-phosphate</name>
        <dbReference type="ChEBI" id="CHEBI:597326"/>
    </ligand>
</feature>
<dbReference type="Proteomes" id="UP000064967">
    <property type="component" value="Chromosome"/>
</dbReference>
<comment type="similarity">
    <text evidence="2">Belongs to the cysteine synthase/cystathionine beta-synthase family.</text>
</comment>
<keyword evidence="13" id="KW-1185">Reference proteome</keyword>
<feature type="binding site" evidence="9">
    <location>
        <position position="75"/>
    </location>
    <ligand>
        <name>pyridoxal 5'-phosphate</name>
        <dbReference type="ChEBI" id="CHEBI:597326"/>
    </ligand>
</feature>
<accession>A0A0K1Q9R7</accession>
<keyword evidence="7" id="KW-0198">Cysteine biosynthesis</keyword>
<keyword evidence="6 9" id="KW-0663">Pyridoxal phosphate</keyword>
<dbReference type="Pfam" id="PF00291">
    <property type="entry name" value="PALP"/>
    <property type="match status" value="1"/>
</dbReference>
<feature type="binding site" evidence="9">
    <location>
        <begin position="180"/>
        <end position="184"/>
    </location>
    <ligand>
        <name>pyridoxal 5'-phosphate</name>
        <dbReference type="ChEBI" id="CHEBI:597326"/>
    </ligand>
</feature>
<dbReference type="NCBIfam" id="TIGR01139">
    <property type="entry name" value="cysK"/>
    <property type="match status" value="1"/>
</dbReference>